<evidence type="ECO:0000313" key="2">
    <source>
        <dbReference type="EMBL" id="KAF5854291.1"/>
    </source>
</evidence>
<sequence>MPRGCNHSSAQLAFLINNIHHTVCYELISLPCTASKFIISLFSAYAVHLSILASCSLILRAARKMVASK</sequence>
<proteinExistence type="predicted"/>
<organism evidence="2 3">
    <name type="scientific">Cochliobolus sativus</name>
    <name type="common">Common root rot and spot blotch fungus</name>
    <name type="synonym">Bipolaris sorokiniana</name>
    <dbReference type="NCBI Taxonomy" id="45130"/>
    <lineage>
        <taxon>Eukaryota</taxon>
        <taxon>Fungi</taxon>
        <taxon>Dikarya</taxon>
        <taxon>Ascomycota</taxon>
        <taxon>Pezizomycotina</taxon>
        <taxon>Dothideomycetes</taxon>
        <taxon>Pleosporomycetidae</taxon>
        <taxon>Pleosporales</taxon>
        <taxon>Pleosporineae</taxon>
        <taxon>Pleosporaceae</taxon>
        <taxon>Bipolaris</taxon>
    </lineage>
</organism>
<feature type="transmembrane region" description="Helical" evidence="1">
    <location>
        <begin position="37"/>
        <end position="59"/>
    </location>
</feature>
<dbReference type="EMBL" id="WNKQ01000001">
    <property type="protein sequence ID" value="KAF5854291.1"/>
    <property type="molecule type" value="Genomic_DNA"/>
</dbReference>
<keyword evidence="1" id="KW-0472">Membrane</keyword>
<evidence type="ECO:0000256" key="1">
    <source>
        <dbReference type="SAM" id="Phobius"/>
    </source>
</evidence>
<dbReference type="AlphaFoldDB" id="A0A8H5ZPY4"/>
<dbReference type="Proteomes" id="UP000624244">
    <property type="component" value="Unassembled WGS sequence"/>
</dbReference>
<evidence type="ECO:0000313" key="3">
    <source>
        <dbReference type="Proteomes" id="UP000624244"/>
    </source>
</evidence>
<protein>
    <submittedName>
        <fullName evidence="2">Uncharacterized protein</fullName>
    </submittedName>
</protein>
<keyword evidence="1" id="KW-1133">Transmembrane helix</keyword>
<keyword evidence="1" id="KW-0812">Transmembrane</keyword>
<accession>A0A8H5ZPY4</accession>
<comment type="caution">
    <text evidence="2">The sequence shown here is derived from an EMBL/GenBank/DDBJ whole genome shotgun (WGS) entry which is preliminary data.</text>
</comment>
<gene>
    <name evidence="2" type="ORF">GGP41_007022</name>
</gene>
<reference evidence="2" key="1">
    <citation type="submission" date="2019-11" db="EMBL/GenBank/DDBJ databases">
        <title>Bipolaris sorokiniana Genome sequencing.</title>
        <authorList>
            <person name="Wang H."/>
        </authorList>
    </citation>
    <scope>NUCLEOTIDE SEQUENCE</scope>
</reference>
<name>A0A8H5ZPY4_COCSA</name>